<comment type="caution">
    <text evidence="2">The sequence shown here is derived from an EMBL/GenBank/DDBJ whole genome shotgun (WGS) entry which is preliminary data.</text>
</comment>
<feature type="region of interest" description="Disordered" evidence="1">
    <location>
        <begin position="1"/>
        <end position="96"/>
    </location>
</feature>
<dbReference type="AlphaFoldDB" id="A0A1R1SAK9"/>
<organism evidence="2 3">
    <name type="scientific">Streptomyces sparsogenes DSM 40356</name>
    <dbReference type="NCBI Taxonomy" id="1331668"/>
    <lineage>
        <taxon>Bacteria</taxon>
        <taxon>Bacillati</taxon>
        <taxon>Actinomycetota</taxon>
        <taxon>Actinomycetes</taxon>
        <taxon>Kitasatosporales</taxon>
        <taxon>Streptomycetaceae</taxon>
        <taxon>Streptomyces</taxon>
    </lineage>
</organism>
<keyword evidence="3" id="KW-1185">Reference proteome</keyword>
<protein>
    <submittedName>
        <fullName evidence="2">Transposase IS4 family protein</fullName>
    </submittedName>
</protein>
<evidence type="ECO:0000313" key="3">
    <source>
        <dbReference type="Proteomes" id="UP000186168"/>
    </source>
</evidence>
<feature type="compositionally biased region" description="Basic and acidic residues" evidence="1">
    <location>
        <begin position="47"/>
        <end position="56"/>
    </location>
</feature>
<dbReference type="EMBL" id="ASQP01000399">
    <property type="protein sequence ID" value="OMI35323.1"/>
    <property type="molecule type" value="Genomic_DNA"/>
</dbReference>
<name>A0A1R1SAK9_9ACTN</name>
<dbReference type="Proteomes" id="UP000186168">
    <property type="component" value="Unassembled WGS sequence"/>
</dbReference>
<proteinExistence type="predicted"/>
<reference evidence="2 3" key="1">
    <citation type="submission" date="2013-05" db="EMBL/GenBank/DDBJ databases">
        <title>Genome sequence of Streptomyces sparsogenes DSM 40356.</title>
        <authorList>
            <person name="Coyne S."/>
            <person name="Seebeck F.P."/>
        </authorList>
    </citation>
    <scope>NUCLEOTIDE SEQUENCE [LARGE SCALE GENOMIC DNA]</scope>
    <source>
        <strain evidence="2 3">DSM 40356</strain>
    </source>
</reference>
<evidence type="ECO:0000256" key="1">
    <source>
        <dbReference type="SAM" id="MobiDB-lite"/>
    </source>
</evidence>
<evidence type="ECO:0000313" key="2">
    <source>
        <dbReference type="EMBL" id="OMI35323.1"/>
    </source>
</evidence>
<gene>
    <name evidence="2" type="ORF">SPAR_31656</name>
</gene>
<accession>A0A1R1SAK9</accession>
<sequence>MWTTWSREAGGSTPTDTSASPPAPASEYPSTRKRSRSTARGPPSRTRSREHADHTPAEGPGGPPHPADGPRDQAANRRKGSRGGRPVAHDSTLYQDRDTVERCIDQIKEWRGPATRFVRTPDSYLAGLHLRGAMLWIRSLPATP</sequence>
<feature type="compositionally biased region" description="Low complexity" evidence="1">
    <location>
        <begin position="12"/>
        <end position="29"/>
    </location>
</feature>